<feature type="compositionally biased region" description="Basic and acidic residues" evidence="1">
    <location>
        <begin position="14"/>
        <end position="24"/>
    </location>
</feature>
<dbReference type="InterPro" id="IPR006015">
    <property type="entry name" value="Universal_stress_UspA"/>
</dbReference>
<name>A0A9P4J1W4_9PEZI</name>
<feature type="compositionally biased region" description="Basic and acidic residues" evidence="1">
    <location>
        <begin position="189"/>
        <end position="204"/>
    </location>
</feature>
<protein>
    <submittedName>
        <fullName evidence="3">Adenine nucleotide alpha hydrolases-like protein</fullName>
    </submittedName>
</protein>
<feature type="compositionally biased region" description="Low complexity" evidence="1">
    <location>
        <begin position="51"/>
        <end position="66"/>
    </location>
</feature>
<evidence type="ECO:0000256" key="1">
    <source>
        <dbReference type="SAM" id="MobiDB-lite"/>
    </source>
</evidence>
<feature type="domain" description="UspA" evidence="2">
    <location>
        <begin position="447"/>
        <end position="537"/>
    </location>
</feature>
<organism evidence="3 4">
    <name type="scientific">Myriangium duriaei CBS 260.36</name>
    <dbReference type="NCBI Taxonomy" id="1168546"/>
    <lineage>
        <taxon>Eukaryota</taxon>
        <taxon>Fungi</taxon>
        <taxon>Dikarya</taxon>
        <taxon>Ascomycota</taxon>
        <taxon>Pezizomycotina</taxon>
        <taxon>Dothideomycetes</taxon>
        <taxon>Dothideomycetidae</taxon>
        <taxon>Myriangiales</taxon>
        <taxon>Myriangiaceae</taxon>
        <taxon>Myriangium</taxon>
    </lineage>
</organism>
<evidence type="ECO:0000313" key="3">
    <source>
        <dbReference type="EMBL" id="KAF2153952.1"/>
    </source>
</evidence>
<sequence length="591" mass="63331">MSLGLGKALLDDAREWLGEDEVRKQSIAKRRMSGKDVTPLPLDRSDIRPESSGAPASAVTTSSVSPQKDIAKDEPLETQVATPKPPVETAAAFAHRRKLSEETKGRPTAMSSVYGGHKIKLPGDVGNGGSSRLPGDLGPNDPRRAPSPVPPASKSQSPTGRRAVGTPSKTGRPRRSSDGALLRPKKKREGSDDATARLAEDKDSGSSGSESESDSDDERGRGRDRSSRNNSVVESESEDSGADRRGNPPQSPSITVTPPAAGAEPHSKKKSVHPHSAYDHSAASTPRNSDDEEQLSDLRRAQKLALTISPIHSTPSAHRAIRQIIRGDYAHLQREAEQGRRRQRVYLVATDLSPEAEYALEWTIGTVLRDGDTLLALYAVDEEGGTGGGSEGVEIGHGADVIKDTAKIVGNLPSERVAQSPGPARSPLRAPGSQSRGPAGATPTDKTRAERERIKAAEGISERVIRLLRKTRLQIRVVVEVFHCKSPRHMITEVIDFLSPTMTILGSRGRSALKGVLLGSFSNYIVTKSSVPVMVARRRLKKHSKQKLHKDGLPVAGTGDGRMRIGRMSNVLEAPGGSGRKINRLSVAKVD</sequence>
<comment type="caution">
    <text evidence="3">The sequence shown here is derived from an EMBL/GenBank/DDBJ whole genome shotgun (WGS) entry which is preliminary data.</text>
</comment>
<dbReference type="SUPFAM" id="SSF52402">
    <property type="entry name" value="Adenine nucleotide alpha hydrolases-like"/>
    <property type="match status" value="1"/>
</dbReference>
<dbReference type="EMBL" id="ML996084">
    <property type="protein sequence ID" value="KAF2153952.1"/>
    <property type="molecule type" value="Genomic_DNA"/>
</dbReference>
<dbReference type="GO" id="GO:0016787">
    <property type="term" value="F:hydrolase activity"/>
    <property type="evidence" value="ECO:0007669"/>
    <property type="project" value="UniProtKB-KW"/>
</dbReference>
<reference evidence="3" key="1">
    <citation type="journal article" date="2020" name="Stud. Mycol.">
        <title>101 Dothideomycetes genomes: a test case for predicting lifestyles and emergence of pathogens.</title>
        <authorList>
            <person name="Haridas S."/>
            <person name="Albert R."/>
            <person name="Binder M."/>
            <person name="Bloem J."/>
            <person name="Labutti K."/>
            <person name="Salamov A."/>
            <person name="Andreopoulos B."/>
            <person name="Baker S."/>
            <person name="Barry K."/>
            <person name="Bills G."/>
            <person name="Bluhm B."/>
            <person name="Cannon C."/>
            <person name="Castanera R."/>
            <person name="Culley D."/>
            <person name="Daum C."/>
            <person name="Ezra D."/>
            <person name="Gonzalez J."/>
            <person name="Henrissat B."/>
            <person name="Kuo A."/>
            <person name="Liang C."/>
            <person name="Lipzen A."/>
            <person name="Lutzoni F."/>
            <person name="Magnuson J."/>
            <person name="Mondo S."/>
            <person name="Nolan M."/>
            <person name="Ohm R."/>
            <person name="Pangilinan J."/>
            <person name="Park H.-J."/>
            <person name="Ramirez L."/>
            <person name="Alfaro M."/>
            <person name="Sun H."/>
            <person name="Tritt A."/>
            <person name="Yoshinaga Y."/>
            <person name="Zwiers L.-H."/>
            <person name="Turgeon B."/>
            <person name="Goodwin S."/>
            <person name="Spatafora J."/>
            <person name="Crous P."/>
            <person name="Grigoriev I."/>
        </authorList>
    </citation>
    <scope>NUCLEOTIDE SEQUENCE</scope>
    <source>
        <strain evidence="3">CBS 260.36</strain>
    </source>
</reference>
<dbReference type="Pfam" id="PF00582">
    <property type="entry name" value="Usp"/>
    <property type="match status" value="1"/>
</dbReference>
<dbReference type="PRINTS" id="PR01438">
    <property type="entry name" value="UNVRSLSTRESS"/>
</dbReference>
<proteinExistence type="predicted"/>
<keyword evidence="4" id="KW-1185">Reference proteome</keyword>
<accession>A0A9P4J1W4</accession>
<keyword evidence="3" id="KW-0378">Hydrolase</keyword>
<evidence type="ECO:0000313" key="4">
    <source>
        <dbReference type="Proteomes" id="UP000799439"/>
    </source>
</evidence>
<gene>
    <name evidence="3" type="ORF">K461DRAFT_119295</name>
</gene>
<dbReference type="OrthoDB" id="992776at2759"/>
<feature type="region of interest" description="Disordered" evidence="1">
    <location>
        <begin position="14"/>
        <end position="295"/>
    </location>
</feature>
<dbReference type="PANTHER" id="PTHR46100">
    <property type="entry name" value="IMP2'P"/>
    <property type="match status" value="1"/>
</dbReference>
<dbReference type="Gene3D" id="3.40.50.620">
    <property type="entry name" value="HUPs"/>
    <property type="match status" value="1"/>
</dbReference>
<dbReference type="Proteomes" id="UP000799439">
    <property type="component" value="Unassembled WGS sequence"/>
</dbReference>
<dbReference type="InterPro" id="IPR006016">
    <property type="entry name" value="UspA"/>
</dbReference>
<dbReference type="PANTHER" id="PTHR46100:SF4">
    <property type="entry name" value="USPA DOMAIN-CONTAINING PROTEIN"/>
    <property type="match status" value="1"/>
</dbReference>
<evidence type="ECO:0000259" key="2">
    <source>
        <dbReference type="Pfam" id="PF00582"/>
    </source>
</evidence>
<dbReference type="CDD" id="cd23659">
    <property type="entry name" value="USP_At3g01520-like"/>
    <property type="match status" value="1"/>
</dbReference>
<feature type="compositionally biased region" description="Basic and acidic residues" evidence="1">
    <location>
        <begin position="218"/>
        <end position="227"/>
    </location>
</feature>
<feature type="region of interest" description="Disordered" evidence="1">
    <location>
        <begin position="414"/>
        <end position="452"/>
    </location>
</feature>
<dbReference type="AlphaFoldDB" id="A0A9P4J1W4"/>
<dbReference type="InterPro" id="IPR014729">
    <property type="entry name" value="Rossmann-like_a/b/a_fold"/>
</dbReference>